<proteinExistence type="predicted"/>
<accession>A0A9K3L876</accession>
<name>A0A9K3L876_9STRA</name>
<feature type="compositionally biased region" description="Basic and acidic residues" evidence="1">
    <location>
        <begin position="814"/>
        <end position="825"/>
    </location>
</feature>
<evidence type="ECO:0000256" key="1">
    <source>
        <dbReference type="SAM" id="MobiDB-lite"/>
    </source>
</evidence>
<reference evidence="3" key="2">
    <citation type="submission" date="2021-04" db="EMBL/GenBank/DDBJ databases">
        <authorList>
            <person name="Podell S."/>
        </authorList>
    </citation>
    <scope>NUCLEOTIDE SEQUENCE</scope>
    <source>
        <strain evidence="3">Hildebrandi</strain>
    </source>
</reference>
<dbReference type="GO" id="GO:0031151">
    <property type="term" value="F:histone H3K79 methyltransferase activity"/>
    <property type="evidence" value="ECO:0007669"/>
    <property type="project" value="InterPro"/>
</dbReference>
<feature type="domain" description="DOT1" evidence="2">
    <location>
        <begin position="1404"/>
        <end position="1470"/>
    </location>
</feature>
<feature type="compositionally biased region" description="Basic residues" evidence="1">
    <location>
        <begin position="920"/>
        <end position="929"/>
    </location>
</feature>
<feature type="region of interest" description="Disordered" evidence="1">
    <location>
        <begin position="132"/>
        <end position="296"/>
    </location>
</feature>
<feature type="compositionally biased region" description="Polar residues" evidence="1">
    <location>
        <begin position="387"/>
        <end position="399"/>
    </location>
</feature>
<protein>
    <submittedName>
        <fullName evidence="3">Histone methylation protein</fullName>
    </submittedName>
</protein>
<feature type="compositionally biased region" description="Polar residues" evidence="1">
    <location>
        <begin position="558"/>
        <end position="578"/>
    </location>
</feature>
<feature type="compositionally biased region" description="Acidic residues" evidence="1">
    <location>
        <begin position="1316"/>
        <end position="1325"/>
    </location>
</feature>
<feature type="compositionally biased region" description="Polar residues" evidence="1">
    <location>
        <begin position="471"/>
        <end position="487"/>
    </location>
</feature>
<feature type="compositionally biased region" description="Polar residues" evidence="1">
    <location>
        <begin position="1291"/>
        <end position="1306"/>
    </location>
</feature>
<feature type="compositionally biased region" description="Basic and acidic residues" evidence="1">
    <location>
        <begin position="861"/>
        <end position="870"/>
    </location>
</feature>
<evidence type="ECO:0000313" key="3">
    <source>
        <dbReference type="EMBL" id="KAG7357069.1"/>
    </source>
</evidence>
<feature type="compositionally biased region" description="Basic and acidic residues" evidence="1">
    <location>
        <begin position="267"/>
        <end position="279"/>
    </location>
</feature>
<dbReference type="EMBL" id="JAGRRH010000015">
    <property type="protein sequence ID" value="KAG7357069.1"/>
    <property type="molecule type" value="Genomic_DNA"/>
</dbReference>
<feature type="compositionally biased region" description="Basic and acidic residues" evidence="1">
    <location>
        <begin position="1277"/>
        <end position="1290"/>
    </location>
</feature>
<feature type="compositionally biased region" description="Low complexity" evidence="1">
    <location>
        <begin position="1332"/>
        <end position="1346"/>
    </location>
</feature>
<feature type="compositionally biased region" description="Polar residues" evidence="1">
    <location>
        <begin position="363"/>
        <end position="377"/>
    </location>
</feature>
<organism evidence="3 4">
    <name type="scientific">Nitzschia inconspicua</name>
    <dbReference type="NCBI Taxonomy" id="303405"/>
    <lineage>
        <taxon>Eukaryota</taxon>
        <taxon>Sar</taxon>
        <taxon>Stramenopiles</taxon>
        <taxon>Ochrophyta</taxon>
        <taxon>Bacillariophyta</taxon>
        <taxon>Bacillariophyceae</taxon>
        <taxon>Bacillariophycidae</taxon>
        <taxon>Bacillariales</taxon>
        <taxon>Bacillariaceae</taxon>
        <taxon>Nitzschia</taxon>
    </lineage>
</organism>
<dbReference type="OrthoDB" id="204102at2759"/>
<feature type="compositionally biased region" description="Polar residues" evidence="1">
    <location>
        <begin position="792"/>
        <end position="801"/>
    </location>
</feature>
<feature type="compositionally biased region" description="Polar residues" evidence="1">
    <location>
        <begin position="769"/>
        <end position="779"/>
    </location>
</feature>
<feature type="compositionally biased region" description="Low complexity" evidence="1">
    <location>
        <begin position="653"/>
        <end position="665"/>
    </location>
</feature>
<dbReference type="Pfam" id="PF08123">
    <property type="entry name" value="DOT1"/>
    <property type="match status" value="1"/>
</dbReference>
<comment type="caution">
    <text evidence="3">The sequence shown here is derived from an EMBL/GenBank/DDBJ whole genome shotgun (WGS) entry which is preliminary data.</text>
</comment>
<evidence type="ECO:0000313" key="4">
    <source>
        <dbReference type="Proteomes" id="UP000693970"/>
    </source>
</evidence>
<feature type="region of interest" description="Disordered" evidence="1">
    <location>
        <begin position="318"/>
        <end position="426"/>
    </location>
</feature>
<feature type="compositionally biased region" description="Basic residues" evidence="1">
    <location>
        <begin position="745"/>
        <end position="763"/>
    </location>
</feature>
<feature type="compositionally biased region" description="Polar residues" evidence="1">
    <location>
        <begin position="411"/>
        <end position="426"/>
    </location>
</feature>
<feature type="region of interest" description="Disordered" evidence="1">
    <location>
        <begin position="1277"/>
        <end position="1352"/>
    </location>
</feature>
<feature type="region of interest" description="Disordered" evidence="1">
    <location>
        <begin position="60"/>
        <end position="115"/>
    </location>
</feature>
<evidence type="ECO:0000259" key="2">
    <source>
        <dbReference type="Pfam" id="PF08123"/>
    </source>
</evidence>
<dbReference type="Proteomes" id="UP000693970">
    <property type="component" value="Unassembled WGS sequence"/>
</dbReference>
<feature type="compositionally biased region" description="Polar residues" evidence="1">
    <location>
        <begin position="843"/>
        <end position="860"/>
    </location>
</feature>
<reference evidence="3" key="1">
    <citation type="journal article" date="2021" name="Sci. Rep.">
        <title>Diploid genomic architecture of Nitzschia inconspicua, an elite biomass production diatom.</title>
        <authorList>
            <person name="Oliver A."/>
            <person name="Podell S."/>
            <person name="Pinowska A."/>
            <person name="Traller J.C."/>
            <person name="Smith S.R."/>
            <person name="McClure R."/>
            <person name="Beliaev A."/>
            <person name="Bohutskyi P."/>
            <person name="Hill E.A."/>
            <person name="Rabines A."/>
            <person name="Zheng H."/>
            <person name="Allen L.Z."/>
            <person name="Kuo A."/>
            <person name="Grigoriev I.V."/>
            <person name="Allen A.E."/>
            <person name="Hazlebeck D."/>
            <person name="Allen E.E."/>
        </authorList>
    </citation>
    <scope>NUCLEOTIDE SEQUENCE</scope>
    <source>
        <strain evidence="3">Hildebrandi</strain>
    </source>
</reference>
<dbReference type="InterPro" id="IPR025789">
    <property type="entry name" value="DOT1_dom"/>
</dbReference>
<feature type="compositionally biased region" description="Basic and acidic residues" evidence="1">
    <location>
        <begin position="698"/>
        <end position="726"/>
    </location>
</feature>
<feature type="compositionally biased region" description="Polar residues" evidence="1">
    <location>
        <begin position="872"/>
        <end position="893"/>
    </location>
</feature>
<feature type="compositionally biased region" description="Polar residues" evidence="1">
    <location>
        <begin position="620"/>
        <end position="639"/>
    </location>
</feature>
<keyword evidence="4" id="KW-1185">Reference proteome</keyword>
<feature type="compositionally biased region" description="Polar residues" evidence="1">
    <location>
        <begin position="60"/>
        <end position="75"/>
    </location>
</feature>
<feature type="compositionally biased region" description="Polar residues" evidence="1">
    <location>
        <begin position="338"/>
        <end position="348"/>
    </location>
</feature>
<feature type="compositionally biased region" description="Low complexity" evidence="1">
    <location>
        <begin position="147"/>
        <end position="157"/>
    </location>
</feature>
<feature type="compositionally biased region" description="Low complexity" evidence="1">
    <location>
        <begin position="239"/>
        <end position="257"/>
    </location>
</feature>
<feature type="compositionally biased region" description="Basic and acidic residues" evidence="1">
    <location>
        <begin position="525"/>
        <end position="550"/>
    </location>
</feature>
<feature type="compositionally biased region" description="Polar residues" evidence="1">
    <location>
        <begin position="164"/>
        <end position="184"/>
    </location>
</feature>
<feature type="region of interest" description="Disordered" evidence="1">
    <location>
        <begin position="451"/>
        <end position="938"/>
    </location>
</feature>
<gene>
    <name evidence="3" type="ORF">IV203_001757</name>
</gene>
<sequence>MILTGIVCYVVEKKKKKKKKGVNIRGEFTAAVTAVTTRGTTVIGLLSPTVFDTRTSFSVSMGNQSSAPSIPQEQLQSRHDISDAESTEEVLTTPERVSSSMAQHHKELEQTSTVTVSEASWNICPAGLIPFSSRKASSNGTPPVIGSKNNNNNNNSNNKRKQPTDNTPLPSTLLPSNSATSSSQKKMKRSTPVKTGALESFSTPSPPPTSTPPSSGVVIDDSDDDQKFFSPINDSPVESSSSKTTATTTTMRTTPVSKASSSPKRKNRDDANQKGDSNYHEVQVGETIISQKEKKVNEEVFPSVSTVQMEPATVVTDPAEVTVVGTESDRAKEETENEYSSLTSTTKGATVDSKAPKEKSLPHVSSSVHDTTDSPPSTLAEPECSDKASNFAMNASATSLIVVDPKENPSLAPTNTKEGNFSSTPSRSLVVEKVVTTVAVSTNNNEIANSATKESIGLESVPTPMAMDGRSQLSGQSIKHQGSSIRSSIVEADRKETPEGFRSAQSLKTPDHQREGISQTKRNKKKDEGTAGRRNERSRLVSFGEGERQMHSRKRQLHSNGTEVTVRRSPSSSETTPIQGEVIDLSEEKNNGEVGPSVIRNKNGYATPHDDNLRGEASMQGGQDSSQLAHSLLENSGGKNDTVWGRKRRKKTISSSSSQQKRSIQPRPINLMNYAQKGNAEAKTAMVSSTKKTSLIRKSPENKQLPRETGTRRETVGRSEKEKRLTTDAFEFDADSETSGSRSNMLRRRTTKTLSRKIARKKKVVDGQTRYSETSTTGNGVAANVVTEYDSRNSNLHQQPVDNAELVPCVDIPPRQEEREERDSEVTGIENTAISSKEDNSQHSRVQMQQSAESVVSKQQENQKDRHEAESVASNHQKNGQDSNGADSVASKQQESKQDRQGAESVAPKQQENKQDQLSKKLKVGKRGLRSNGSVTEDDSLINVPRELAPYNHPGKTDYAIVLGSRLRNRNKKPSKHESQDIPYMNVSYQRRCKAVQGDDGRILSNGEGEPCSFCAVGMTDYCHTHRALGEESSSNEELSLEGHYLNDERRCISLTLNRTKRCSRKVSSGKSFCRSHIIHERPQEETCQPQLFSTGSGGTRCVAYFGDRCTFKAVENTVFCPSHIQLQPSKCVFVDLVSPTKNSREIKSAAEAATTPSDERLLLDVPITAQCKHTNNFGDRCCYEVFQQGFCRMHTKCVDNQVPSNEKVEDLPQVEAGKAPEGLQEACSQDFRCVFVHNKLQCRNQILPGSVLCPAHWDCRRNKSSIFDVLETEGLTLEHRPEMEPEKEGASSSVSNSQESDGSSSTDEKQSNPESDVDDDVENVETERGSDSSSSVSDSDTSITSMQSVSPNGMYTHSDFVHLWRQAENFIGQTTDEIEDSKRVRAANGRMQKSDTGGQLKAQYGRLLPSAMKKMMKILELGRDDVFLDIGHGIGNTCLHVSFCVGCESRGIEVVAGRHSIAEVFRSQLIMFNREHPENPSIGKIDLRLGQLEDPQFKDFLTVGVTRAYVNNFNGVFADRSTKTGQKYFLDDYVAGLFALMAPGSIMITFHPLSLGLDRSSANDLRTRHGMAVSDNASFFEFEKVRLGKAYKTVKWTKHSGNESSIFVYKYRRLQQKHGKNAVFLCSNPGCENAINEVPIQASTQNEEGRYVINHCACKYSAKNLRRRSGRSNGSGSPGLDAES</sequence>